<dbReference type="Proteomes" id="UP001454036">
    <property type="component" value="Unassembled WGS sequence"/>
</dbReference>
<protein>
    <submittedName>
        <fullName evidence="1">Uncharacterized protein</fullName>
    </submittedName>
</protein>
<sequence length="157" mass="17249">MLVSPCELLVLKDNSVDLEVVACTSSFIGSSRSSSSDLNLERVDVDIPVPFSLLEPMVNSMSWALLRHIEPSPPLVVFLWTSLRLDVVGYEALKVTTWKGWTPLDEVRSSGSPSLLVCVAHDHVFFLPSGKEPPPDPASAWPCLPPSFLRRLSAPPR</sequence>
<dbReference type="AlphaFoldDB" id="A0AAV3P2Y4"/>
<evidence type="ECO:0000313" key="2">
    <source>
        <dbReference type="Proteomes" id="UP001454036"/>
    </source>
</evidence>
<proteinExistence type="predicted"/>
<accession>A0AAV3P2Y4</accession>
<comment type="caution">
    <text evidence="1">The sequence shown here is derived from an EMBL/GenBank/DDBJ whole genome shotgun (WGS) entry which is preliminary data.</text>
</comment>
<reference evidence="1 2" key="1">
    <citation type="submission" date="2024-01" db="EMBL/GenBank/DDBJ databases">
        <title>The complete chloroplast genome sequence of Lithospermum erythrorhizon: insights into the phylogenetic relationship among Boraginaceae species and the maternal lineages of purple gromwells.</title>
        <authorList>
            <person name="Okada T."/>
            <person name="Watanabe K."/>
        </authorList>
    </citation>
    <scope>NUCLEOTIDE SEQUENCE [LARGE SCALE GENOMIC DNA]</scope>
</reference>
<name>A0AAV3P2Y4_LITER</name>
<evidence type="ECO:0000313" key="1">
    <source>
        <dbReference type="EMBL" id="GAA0145834.1"/>
    </source>
</evidence>
<gene>
    <name evidence="1" type="ORF">LIER_05931</name>
</gene>
<dbReference type="EMBL" id="BAABME010000836">
    <property type="protein sequence ID" value="GAA0145834.1"/>
    <property type="molecule type" value="Genomic_DNA"/>
</dbReference>
<organism evidence="1 2">
    <name type="scientific">Lithospermum erythrorhizon</name>
    <name type="common">Purple gromwell</name>
    <name type="synonym">Lithospermum officinale var. erythrorhizon</name>
    <dbReference type="NCBI Taxonomy" id="34254"/>
    <lineage>
        <taxon>Eukaryota</taxon>
        <taxon>Viridiplantae</taxon>
        <taxon>Streptophyta</taxon>
        <taxon>Embryophyta</taxon>
        <taxon>Tracheophyta</taxon>
        <taxon>Spermatophyta</taxon>
        <taxon>Magnoliopsida</taxon>
        <taxon>eudicotyledons</taxon>
        <taxon>Gunneridae</taxon>
        <taxon>Pentapetalae</taxon>
        <taxon>asterids</taxon>
        <taxon>lamiids</taxon>
        <taxon>Boraginales</taxon>
        <taxon>Boraginaceae</taxon>
        <taxon>Boraginoideae</taxon>
        <taxon>Lithospermeae</taxon>
        <taxon>Lithospermum</taxon>
    </lineage>
</organism>
<keyword evidence="2" id="KW-1185">Reference proteome</keyword>